<dbReference type="InterPro" id="IPR036691">
    <property type="entry name" value="Endo/exonu/phosph_ase_sf"/>
</dbReference>
<feature type="domain" description="Endonuclease/exonuclease/phosphatase" evidence="2">
    <location>
        <begin position="105"/>
        <end position="271"/>
    </location>
</feature>
<dbReference type="AlphaFoldDB" id="A0A382RJK8"/>
<keyword evidence="1" id="KW-0812">Transmembrane</keyword>
<dbReference type="GO" id="GO:0003824">
    <property type="term" value="F:catalytic activity"/>
    <property type="evidence" value="ECO:0007669"/>
    <property type="project" value="InterPro"/>
</dbReference>
<evidence type="ECO:0000313" key="3">
    <source>
        <dbReference type="EMBL" id="SVC97884.1"/>
    </source>
</evidence>
<evidence type="ECO:0000259" key="2">
    <source>
        <dbReference type="Pfam" id="PF03372"/>
    </source>
</evidence>
<dbReference type="EMBL" id="UINC01122211">
    <property type="protein sequence ID" value="SVC97884.1"/>
    <property type="molecule type" value="Genomic_DNA"/>
</dbReference>
<dbReference type="SUPFAM" id="SSF56219">
    <property type="entry name" value="DNase I-like"/>
    <property type="match status" value="1"/>
</dbReference>
<sequence length="281" mass="32641">MKNFRFKSSFGLKTLYSFSAFIVILTVAGFLGRFWWAFDLACHFRVQYFWILMLSATLFTFWKKWVACILVIIFALINAIVFIPYLTIVKPIQVGSPKIRVLAINLDLRNSSHERIVSFINKSQPELLILEELSEGWEDGLRETLAKFPYFVRLRYSDVYSAEKDIVKSLGDIWEKHKLSIGLFSKLPFESTKLGHLETYAMPYVMAQFKFNEKPFTLFGTHLMSPIGSVRSKIRNKQIDALIQQIQTINQPTVLLGDLNITPWSPFFKDFIQKTGLKETR</sequence>
<dbReference type="Gene3D" id="3.60.10.10">
    <property type="entry name" value="Endonuclease/exonuclease/phosphatase"/>
    <property type="match status" value="1"/>
</dbReference>
<gene>
    <name evidence="3" type="ORF">METZ01_LOCUS350738</name>
</gene>
<feature type="transmembrane region" description="Helical" evidence="1">
    <location>
        <begin position="44"/>
        <end position="62"/>
    </location>
</feature>
<name>A0A382RJK8_9ZZZZ</name>
<dbReference type="InterPro" id="IPR005135">
    <property type="entry name" value="Endo/exonuclease/phosphatase"/>
</dbReference>
<feature type="non-terminal residue" evidence="3">
    <location>
        <position position="281"/>
    </location>
</feature>
<evidence type="ECO:0000256" key="1">
    <source>
        <dbReference type="SAM" id="Phobius"/>
    </source>
</evidence>
<proteinExistence type="predicted"/>
<dbReference type="Pfam" id="PF03372">
    <property type="entry name" value="Exo_endo_phos"/>
    <property type="match status" value="1"/>
</dbReference>
<reference evidence="3" key="1">
    <citation type="submission" date="2018-05" db="EMBL/GenBank/DDBJ databases">
        <authorList>
            <person name="Lanie J.A."/>
            <person name="Ng W.-L."/>
            <person name="Kazmierczak K.M."/>
            <person name="Andrzejewski T.M."/>
            <person name="Davidsen T.M."/>
            <person name="Wayne K.J."/>
            <person name="Tettelin H."/>
            <person name="Glass J.I."/>
            <person name="Rusch D."/>
            <person name="Podicherti R."/>
            <person name="Tsui H.-C.T."/>
            <person name="Winkler M.E."/>
        </authorList>
    </citation>
    <scope>NUCLEOTIDE SEQUENCE</scope>
</reference>
<feature type="transmembrane region" description="Helical" evidence="1">
    <location>
        <begin position="15"/>
        <end position="38"/>
    </location>
</feature>
<accession>A0A382RJK8</accession>
<keyword evidence="1" id="KW-0472">Membrane</keyword>
<feature type="transmembrane region" description="Helical" evidence="1">
    <location>
        <begin position="69"/>
        <end position="88"/>
    </location>
</feature>
<organism evidence="3">
    <name type="scientific">marine metagenome</name>
    <dbReference type="NCBI Taxonomy" id="408172"/>
    <lineage>
        <taxon>unclassified sequences</taxon>
        <taxon>metagenomes</taxon>
        <taxon>ecological metagenomes</taxon>
    </lineage>
</organism>
<protein>
    <recommendedName>
        <fullName evidence="2">Endonuclease/exonuclease/phosphatase domain-containing protein</fullName>
    </recommendedName>
</protein>
<keyword evidence="1" id="KW-1133">Transmembrane helix</keyword>